<proteinExistence type="predicted"/>
<gene>
    <name evidence="3" type="ORF">NVV95_15605</name>
</gene>
<dbReference type="RefSeq" id="WP_259487465.1">
    <property type="nucleotide sequence ID" value="NZ_JANTEZ010000006.1"/>
</dbReference>
<keyword evidence="4" id="KW-1185">Reference proteome</keyword>
<reference evidence="3" key="1">
    <citation type="submission" date="2022-08" db="EMBL/GenBank/DDBJ databases">
        <authorList>
            <person name="Deng Y."/>
            <person name="Han X.-F."/>
            <person name="Zhang Y.-Q."/>
        </authorList>
    </citation>
    <scope>NUCLEOTIDE SEQUENCE</scope>
    <source>
        <strain evidence="3">CPCC 205716</strain>
    </source>
</reference>
<evidence type="ECO:0000313" key="3">
    <source>
        <dbReference type="EMBL" id="MCS5715970.1"/>
    </source>
</evidence>
<dbReference type="Gene3D" id="3.40.50.12090">
    <property type="match status" value="2"/>
</dbReference>
<protein>
    <submittedName>
        <fullName evidence="3">Cell wall-binding repeat-containing protein</fullName>
    </submittedName>
</protein>
<dbReference type="SUPFAM" id="SSF55486">
    <property type="entry name" value="Metalloproteases ('zincins'), catalytic domain"/>
    <property type="match status" value="1"/>
</dbReference>
<evidence type="ECO:0000313" key="4">
    <source>
        <dbReference type="Proteomes" id="UP001165580"/>
    </source>
</evidence>
<dbReference type="Pfam" id="PF04122">
    <property type="entry name" value="CW_binding_2"/>
    <property type="match status" value="3"/>
</dbReference>
<dbReference type="EMBL" id="JANTEZ010000006">
    <property type="protein sequence ID" value="MCS5715970.1"/>
    <property type="molecule type" value="Genomic_DNA"/>
</dbReference>
<evidence type="ECO:0000256" key="1">
    <source>
        <dbReference type="SAM" id="MobiDB-lite"/>
    </source>
</evidence>
<dbReference type="Gene3D" id="3.40.390.10">
    <property type="entry name" value="Collagenase (Catalytic Domain)"/>
    <property type="match status" value="1"/>
</dbReference>
<feature type="compositionally biased region" description="Polar residues" evidence="1">
    <location>
        <begin position="172"/>
        <end position="181"/>
    </location>
</feature>
<comment type="caution">
    <text evidence="3">The sequence shown here is derived from an EMBL/GenBank/DDBJ whole genome shotgun (WGS) entry which is preliminary data.</text>
</comment>
<sequence length="865" mass="87482">MRTSLRTVALVTAVTLGLSFGATTATMSASADEGAGGLTVEGLVRVVPREAPPIVATEPTTGPPAAPDGPDGFDYAVITDGGASMPLADPLQGARLGDRVQVELALPDAVLDQLSAPVRDELDAAGTTADPSPELLTEVAAAAVDDGPRPSVTGWTLLAPRPAAPDDVAETAPSTEQGTDSTAETTAATAAAPAKPHLLNVVVLAQPGENSSAEFPTSVLDRIVKNLGLFWVQQSAGQISSLAASGGYKRITVASCDPSVAWSKGAAAFGSTEESYWSGTRSTPTHLVVIASEACGAGTGLGTVGTGIHDGGEIWAVVKPVTDESQVMAHEFGHNISLGHSNSVQCPDAPTTVDTAPPCYDAVYDDYYDVMAGGFRLQNSQGDALATTEALAALNVTHRVHLGVLAPGRGLQTVALPSGQKTATITSTLAAASSTSGTRGIVVTDPRSGDPYYLEYRSGTGTSIATGRDAESYYNTIGAYGYDPSYGVGVRVLRLRLDRFDGFEGVDESSAALLDTAGGDGVRHRFLAAGDSLSTDLGGLTVSVGSLGSASATVTISLGAVDVSGVTTRDRLSGADRYGTAIALSKAAFPSGAPVVYLATGTTYPDALAAGPAASKQGGPLLLTTPGALPSAVRAELARLDPDRIVVVGGVNSVSAAVADAAKTIAPVTRLSGADRYATGRAIVAYAFPAAPSVFVATGANFPDALSAGAAGAKASMPVVLVNGAAGVDSPTRSLLEKLGTTDAAIVGGPLTVSYDVEAELQLVSTMQRITRLAGDDRYATSSVINRSYFSTPTARVMLASGSGFADALAGGPVAARFGAPLFVVQPDCVATEVLAALDAFETEHVTLVGGTTSLSERVRSLTPC</sequence>
<accession>A0ABT2GIB4</accession>
<dbReference type="PANTHER" id="PTHR30032">
    <property type="entry name" value="N-ACETYLMURAMOYL-L-ALANINE AMIDASE-RELATED"/>
    <property type="match status" value="1"/>
</dbReference>
<dbReference type="Pfam" id="PF13583">
    <property type="entry name" value="Reprolysin_4"/>
    <property type="match status" value="1"/>
</dbReference>
<keyword evidence="2" id="KW-0732">Signal</keyword>
<name>A0ABT2GIB4_9MICO</name>
<feature type="chain" id="PRO_5047018665" evidence="2">
    <location>
        <begin position="25"/>
        <end position="865"/>
    </location>
</feature>
<feature type="signal peptide" evidence="2">
    <location>
        <begin position="1"/>
        <end position="24"/>
    </location>
</feature>
<dbReference type="InterPro" id="IPR024079">
    <property type="entry name" value="MetalloPept_cat_dom_sf"/>
</dbReference>
<dbReference type="InterPro" id="IPR007253">
    <property type="entry name" value="Cell_wall-bd_2"/>
</dbReference>
<dbReference type="InterPro" id="IPR051922">
    <property type="entry name" value="Bact_Sporulation_Assoc"/>
</dbReference>
<dbReference type="Proteomes" id="UP001165580">
    <property type="component" value="Unassembled WGS sequence"/>
</dbReference>
<organism evidence="3 4">
    <name type="scientific">Herbiconiux gentiana</name>
    <dbReference type="NCBI Taxonomy" id="2970912"/>
    <lineage>
        <taxon>Bacteria</taxon>
        <taxon>Bacillati</taxon>
        <taxon>Actinomycetota</taxon>
        <taxon>Actinomycetes</taxon>
        <taxon>Micrococcales</taxon>
        <taxon>Microbacteriaceae</taxon>
        <taxon>Herbiconiux</taxon>
    </lineage>
</organism>
<evidence type="ECO:0000256" key="2">
    <source>
        <dbReference type="SAM" id="SignalP"/>
    </source>
</evidence>
<feature type="region of interest" description="Disordered" evidence="1">
    <location>
        <begin position="163"/>
        <end position="184"/>
    </location>
</feature>
<dbReference type="PANTHER" id="PTHR30032:SF4">
    <property type="entry name" value="AMIDASE ENHANCER"/>
    <property type="match status" value="1"/>
</dbReference>